<reference evidence="2 3" key="1">
    <citation type="submission" date="2014-01" db="EMBL/GenBank/DDBJ databases">
        <authorList>
            <person name="Dobos K."/>
            <person name="Lenaerts A."/>
            <person name="Ordway D."/>
            <person name="DeGroote M.A."/>
            <person name="Parker T."/>
            <person name="Sizemore C."/>
            <person name="Tallon L.J."/>
            <person name="Sadzewicz L.K."/>
            <person name="Sengamalay N."/>
            <person name="Fraser C.M."/>
            <person name="Hine E."/>
            <person name="Shefchek K.A."/>
            <person name="Das S.P."/>
            <person name="Tettelin H."/>
        </authorList>
    </citation>
    <scope>NUCLEOTIDE SEQUENCE [LARGE SCALE GENOMIC DNA]</scope>
    <source>
        <strain evidence="2 3">Harvey</strain>
    </source>
</reference>
<evidence type="ECO:0000313" key="2">
    <source>
        <dbReference type="EMBL" id="EUA86338.1"/>
    </source>
</evidence>
<name>A0ABP3A4D5_MYCUL</name>
<evidence type="ECO:0000259" key="1">
    <source>
        <dbReference type="Pfam" id="PF18879"/>
    </source>
</evidence>
<gene>
    <name evidence="2" type="ORF">I551_7203</name>
</gene>
<proteinExistence type="predicted"/>
<accession>A0ABP3A4D5</accession>
<dbReference type="EMBL" id="JAOL01000175">
    <property type="protein sequence ID" value="EUA86338.1"/>
    <property type="molecule type" value="Genomic_DNA"/>
</dbReference>
<protein>
    <recommendedName>
        <fullName evidence="1">ESX-1 secretion-associated protein EspA/EspE-like domain-containing protein</fullName>
    </recommendedName>
</protein>
<keyword evidence="3" id="KW-1185">Reference proteome</keyword>
<comment type="caution">
    <text evidence="2">The sequence shown here is derived from an EMBL/GenBank/DDBJ whole genome shotgun (WGS) entry which is preliminary data.</text>
</comment>
<feature type="domain" description="ESX-1 secretion-associated protein EspA/EspE-like" evidence="1">
    <location>
        <begin position="11"/>
        <end position="93"/>
    </location>
</feature>
<dbReference type="InterPro" id="IPR043796">
    <property type="entry name" value="ESX-1_EspA/EspE-like"/>
</dbReference>
<organism evidence="2 3">
    <name type="scientific">Mycobacterium ulcerans str. Harvey</name>
    <dbReference type="NCBI Taxonomy" id="1299332"/>
    <lineage>
        <taxon>Bacteria</taxon>
        <taxon>Bacillati</taxon>
        <taxon>Actinomycetota</taxon>
        <taxon>Actinomycetes</taxon>
        <taxon>Mycobacteriales</taxon>
        <taxon>Mycobacteriaceae</taxon>
        <taxon>Mycobacterium</taxon>
        <taxon>Mycobacterium ulcerans group</taxon>
    </lineage>
</organism>
<dbReference type="Proteomes" id="UP000020681">
    <property type="component" value="Unassembled WGS sequence"/>
</dbReference>
<dbReference type="Pfam" id="PF18879">
    <property type="entry name" value="EspA_EspE"/>
    <property type="match status" value="1"/>
</dbReference>
<sequence>MRLMTALELSVGDGTPDNGDRLAASGAKFDELSAQIAALGPDDGWQGLAAQAYLAQNLAQSQRVKLMRDLDHETSQLVSAQAKAVERVRDVLIS</sequence>
<evidence type="ECO:0000313" key="3">
    <source>
        <dbReference type="Proteomes" id="UP000020681"/>
    </source>
</evidence>